<dbReference type="PANTHER" id="PTHR43133:SF65">
    <property type="entry name" value="ECF RNA POLYMERASE SIGMA FACTOR SIGG"/>
    <property type="match status" value="1"/>
</dbReference>
<evidence type="ECO:0000256" key="5">
    <source>
        <dbReference type="ARBA" id="ARBA00023163"/>
    </source>
</evidence>
<dbReference type="RefSeq" id="WP_203902805.1">
    <property type="nucleotide sequence ID" value="NZ_BOPF01000026.1"/>
</dbReference>
<evidence type="ECO:0000256" key="4">
    <source>
        <dbReference type="ARBA" id="ARBA00023082"/>
    </source>
</evidence>
<dbReference type="NCBIfam" id="TIGR02937">
    <property type="entry name" value="sigma70-ECF"/>
    <property type="match status" value="1"/>
</dbReference>
<feature type="domain" description="RNA polymerase sigma-70 region 2" evidence="6">
    <location>
        <begin position="11"/>
        <end position="75"/>
    </location>
</feature>
<proteinExistence type="inferred from homology"/>
<evidence type="ECO:0000259" key="6">
    <source>
        <dbReference type="Pfam" id="PF04542"/>
    </source>
</evidence>
<dbReference type="InterPro" id="IPR013249">
    <property type="entry name" value="RNA_pol_sigma70_r4_t2"/>
</dbReference>
<dbReference type="InterPro" id="IPR014284">
    <property type="entry name" value="RNA_pol_sigma-70_dom"/>
</dbReference>
<comment type="similarity">
    <text evidence="1">Belongs to the sigma-70 factor family. ECF subfamily.</text>
</comment>
<evidence type="ECO:0000256" key="3">
    <source>
        <dbReference type="ARBA" id="ARBA00023015"/>
    </source>
</evidence>
<dbReference type="GO" id="GO:0006352">
    <property type="term" value="P:DNA-templated transcription initiation"/>
    <property type="evidence" value="ECO:0007669"/>
    <property type="project" value="InterPro"/>
</dbReference>
<keyword evidence="3" id="KW-0805">Transcription regulation</keyword>
<dbReference type="SUPFAM" id="SSF54427">
    <property type="entry name" value="NTF2-like"/>
    <property type="match status" value="1"/>
</dbReference>
<dbReference type="PANTHER" id="PTHR43133">
    <property type="entry name" value="RNA POLYMERASE ECF-TYPE SIGMA FACTO"/>
    <property type="match status" value="1"/>
</dbReference>
<dbReference type="GO" id="GO:0003677">
    <property type="term" value="F:DNA binding"/>
    <property type="evidence" value="ECO:0007669"/>
    <property type="project" value="InterPro"/>
</dbReference>
<name>A0A8J4DTS8_9ACTN</name>
<accession>A0A8J4DTS8</accession>
<evidence type="ECO:0000313" key="8">
    <source>
        <dbReference type="EMBL" id="GIJ49333.1"/>
    </source>
</evidence>
<dbReference type="AlphaFoldDB" id="A0A8J4DTS8"/>
<dbReference type="SUPFAM" id="SSF88946">
    <property type="entry name" value="Sigma2 domain of RNA polymerase sigma factors"/>
    <property type="match status" value="1"/>
</dbReference>
<dbReference type="InterPro" id="IPR013325">
    <property type="entry name" value="RNA_pol_sigma_r2"/>
</dbReference>
<dbReference type="InterPro" id="IPR014305">
    <property type="entry name" value="RNA_pol_sigma-G_actinobac"/>
</dbReference>
<dbReference type="SUPFAM" id="SSF88659">
    <property type="entry name" value="Sigma3 and sigma4 domains of RNA polymerase sigma factors"/>
    <property type="match status" value="1"/>
</dbReference>
<comment type="subunit">
    <text evidence="2">Interacts transiently with the RNA polymerase catalytic core formed by RpoA, RpoB, RpoC and RpoZ (2 alpha, 1 beta, 1 beta' and 1 omega subunit) to form the RNA polymerase holoenzyme that can initiate transcription.</text>
</comment>
<reference evidence="8" key="1">
    <citation type="submission" date="2021-01" db="EMBL/GenBank/DDBJ databases">
        <title>Whole genome shotgun sequence of Virgisporangium aliadipatigenens NBRC 105644.</title>
        <authorList>
            <person name="Komaki H."/>
            <person name="Tamura T."/>
        </authorList>
    </citation>
    <scope>NUCLEOTIDE SEQUENCE</scope>
    <source>
        <strain evidence="8">NBRC 105644</strain>
    </source>
</reference>
<dbReference type="InterPro" id="IPR007627">
    <property type="entry name" value="RNA_pol_sigma70_r2"/>
</dbReference>
<dbReference type="Pfam" id="PF08281">
    <property type="entry name" value="Sigma70_r4_2"/>
    <property type="match status" value="1"/>
</dbReference>
<evidence type="ECO:0000256" key="2">
    <source>
        <dbReference type="ARBA" id="ARBA00011344"/>
    </source>
</evidence>
<protein>
    <submittedName>
        <fullName evidence="8">RNA polymerase sigma factor</fullName>
    </submittedName>
</protein>
<dbReference type="Gene3D" id="1.10.1740.10">
    <property type="match status" value="1"/>
</dbReference>
<dbReference type="Proteomes" id="UP000619260">
    <property type="component" value="Unassembled WGS sequence"/>
</dbReference>
<dbReference type="InterPro" id="IPR032710">
    <property type="entry name" value="NTF2-like_dom_sf"/>
</dbReference>
<keyword evidence="5" id="KW-0804">Transcription</keyword>
<dbReference type="NCBIfam" id="TIGR02960">
    <property type="entry name" value="SigX5"/>
    <property type="match status" value="1"/>
</dbReference>
<keyword evidence="9" id="KW-1185">Reference proteome</keyword>
<dbReference type="Pfam" id="PF04542">
    <property type="entry name" value="Sigma70_r2"/>
    <property type="match status" value="1"/>
</dbReference>
<dbReference type="InterPro" id="IPR036388">
    <property type="entry name" value="WH-like_DNA-bd_sf"/>
</dbReference>
<dbReference type="Gene3D" id="1.10.10.10">
    <property type="entry name" value="Winged helix-like DNA-binding domain superfamily/Winged helix DNA-binding domain"/>
    <property type="match status" value="1"/>
</dbReference>
<dbReference type="InterPro" id="IPR039425">
    <property type="entry name" value="RNA_pol_sigma-70-like"/>
</dbReference>
<feature type="domain" description="RNA polymerase sigma factor 70 region 4 type 2" evidence="7">
    <location>
        <begin position="119"/>
        <end position="171"/>
    </location>
</feature>
<comment type="caution">
    <text evidence="8">The sequence shown here is derived from an EMBL/GenBank/DDBJ whole genome shotgun (WGS) entry which is preliminary data.</text>
</comment>
<keyword evidence="4" id="KW-0731">Sigma factor</keyword>
<sequence>MDDFTALAAPLRPEILAHCYRMLGSAGDAEDATQETYLRAWRGFGRFAGRSSLRVWLHRIATNACLRAIEQRGRRALPSGLGAPERDWRHPLRADTRTLWLEPLPTPADTAFAKASIRLAFVAALQHLPARQRAVLLLRDVVGLPAGEVAEALEMSTVAVNSALLRARDRLARAAPVADDLAEPSAVRPLVDRYVRAFEDADVGALREVLREDVTLEMPPFPAWFAGRAAVTGFLGAWVLDPPSRFRSWGGTPEANGCPTVVTYLRRPDATLHAHAIQVLEVTPSGIRHVHVFLSPELFGTFGLKPVTTEGGADLYR</sequence>
<evidence type="ECO:0000256" key="1">
    <source>
        <dbReference type="ARBA" id="ARBA00010641"/>
    </source>
</evidence>
<evidence type="ECO:0000259" key="7">
    <source>
        <dbReference type="Pfam" id="PF08281"/>
    </source>
</evidence>
<evidence type="ECO:0000313" key="9">
    <source>
        <dbReference type="Proteomes" id="UP000619260"/>
    </source>
</evidence>
<dbReference type="InterPro" id="IPR013324">
    <property type="entry name" value="RNA_pol_sigma_r3/r4-like"/>
</dbReference>
<dbReference type="NCBIfam" id="NF006089">
    <property type="entry name" value="PRK08241.1"/>
    <property type="match status" value="1"/>
</dbReference>
<dbReference type="EMBL" id="BOPF01000026">
    <property type="protein sequence ID" value="GIJ49333.1"/>
    <property type="molecule type" value="Genomic_DNA"/>
</dbReference>
<gene>
    <name evidence="8" type="ORF">Val02_62190</name>
</gene>
<dbReference type="Gene3D" id="3.10.450.50">
    <property type="match status" value="1"/>
</dbReference>
<dbReference type="GO" id="GO:0016987">
    <property type="term" value="F:sigma factor activity"/>
    <property type="evidence" value="ECO:0007669"/>
    <property type="project" value="UniProtKB-KW"/>
</dbReference>
<organism evidence="8 9">
    <name type="scientific">Virgisporangium aliadipatigenens</name>
    <dbReference type="NCBI Taxonomy" id="741659"/>
    <lineage>
        <taxon>Bacteria</taxon>
        <taxon>Bacillati</taxon>
        <taxon>Actinomycetota</taxon>
        <taxon>Actinomycetes</taxon>
        <taxon>Micromonosporales</taxon>
        <taxon>Micromonosporaceae</taxon>
        <taxon>Virgisporangium</taxon>
    </lineage>
</organism>